<dbReference type="Proteomes" id="UP000026913">
    <property type="component" value="Chromosome"/>
</dbReference>
<dbReference type="EMBL" id="CP005960">
    <property type="protein sequence ID" value="AHZ73173.1"/>
    <property type="molecule type" value="Genomic_DNA"/>
</dbReference>
<protein>
    <recommendedName>
        <fullName evidence="1">Peptidase C14 caspase domain-containing protein</fullName>
    </recommendedName>
</protein>
<dbReference type="OrthoDB" id="5568290at2"/>
<evidence type="ECO:0000313" key="3">
    <source>
        <dbReference type="Proteomes" id="UP000026913"/>
    </source>
</evidence>
<dbReference type="AlphaFoldDB" id="A0A024ELC6"/>
<dbReference type="GO" id="GO:0006508">
    <property type="term" value="P:proteolysis"/>
    <property type="evidence" value="ECO:0007669"/>
    <property type="project" value="InterPro"/>
</dbReference>
<sequence>MADMDHAILLGISNYSSPDFQTLEGPSNDVELFRQWLLDKDGGAVPAENIKFLTSPALDQQPKNDARSWSPTAEQFLNHYDKLTIDENDAYIRREGARLYLYFSGHGFSERNDMSTGAALFVAGASRSRPLNIHGTAFAWEARDLALFDEIVLIMDCCRDSETALRYASPGKNQFVAELAANVRVLAIYGSAKGGKAQERKIAERGDKTCSLLTHALLKALTDATPDEGSRLSSTSLRNYVNNIWGDICAGIPADTPRFVLPEGEDVFFKAGNKGLLQNFVLSAPPLPGTVLTFYLGSLNSPVAQCVFAQDTVSIENPIGSIASSLSVKDLRFALRLKPGFYKIQASTGAYTSAPFEVTGERDVPL</sequence>
<dbReference type="InterPro" id="IPR011600">
    <property type="entry name" value="Pept_C14_caspase"/>
</dbReference>
<dbReference type="RefSeq" id="WP_010455163.1">
    <property type="nucleotide sequence ID" value="NZ_CP005960.1"/>
</dbReference>
<gene>
    <name evidence="2" type="ORF">OU5_6094</name>
</gene>
<accession>A0A024ELC6</accession>
<dbReference type="Gene3D" id="3.40.50.1460">
    <property type="match status" value="1"/>
</dbReference>
<dbReference type="KEGG" id="pman:OU5_6094"/>
<evidence type="ECO:0000259" key="1">
    <source>
        <dbReference type="Pfam" id="PF00656"/>
    </source>
</evidence>
<proteinExistence type="predicted"/>
<dbReference type="HOGENOM" id="CLU_780090_0_0_6"/>
<evidence type="ECO:0000313" key="2">
    <source>
        <dbReference type="EMBL" id="AHZ73173.1"/>
    </source>
</evidence>
<name>A0A024ELC6_9PSED</name>
<organism evidence="2 3">
    <name type="scientific">Pseudomonas mandelii JR-1</name>
    <dbReference type="NCBI Taxonomy" id="1147786"/>
    <lineage>
        <taxon>Bacteria</taxon>
        <taxon>Pseudomonadati</taxon>
        <taxon>Pseudomonadota</taxon>
        <taxon>Gammaproteobacteria</taxon>
        <taxon>Pseudomonadales</taxon>
        <taxon>Pseudomonadaceae</taxon>
        <taxon>Pseudomonas</taxon>
    </lineage>
</organism>
<feature type="domain" description="Peptidase C14 caspase" evidence="1">
    <location>
        <begin position="6"/>
        <end position="227"/>
    </location>
</feature>
<dbReference type="Pfam" id="PF00656">
    <property type="entry name" value="Peptidase_C14"/>
    <property type="match status" value="1"/>
</dbReference>
<reference evidence="2 3" key="1">
    <citation type="journal article" date="2012" name="J. Bacteriol.">
        <title>Genome sequence of cold-adapted Pseudomonas mandelii strain JR-1.</title>
        <authorList>
            <person name="Jang S.H."/>
            <person name="Kim J."/>
            <person name="Kim J."/>
            <person name="Hong S."/>
            <person name="Lee C."/>
        </authorList>
    </citation>
    <scope>NUCLEOTIDE SEQUENCE [LARGE SCALE GENOMIC DNA]</scope>
    <source>
        <strain evidence="2 3">JR-1</strain>
    </source>
</reference>
<dbReference type="GO" id="GO:0004197">
    <property type="term" value="F:cysteine-type endopeptidase activity"/>
    <property type="evidence" value="ECO:0007669"/>
    <property type="project" value="InterPro"/>
</dbReference>